<protein>
    <submittedName>
        <fullName evidence="2">DUF2163 domain-containing protein</fullName>
    </submittedName>
</protein>
<reference evidence="3" key="1">
    <citation type="journal article" date="2019" name="Int. J. Syst. Evol. Microbiol.">
        <title>The Global Catalogue of Microorganisms (GCM) 10K type strain sequencing project: providing services to taxonomists for standard genome sequencing and annotation.</title>
        <authorList>
            <consortium name="The Broad Institute Genomics Platform"/>
            <consortium name="The Broad Institute Genome Sequencing Center for Infectious Disease"/>
            <person name="Wu L."/>
            <person name="Ma J."/>
        </authorList>
    </citation>
    <scope>NUCLEOTIDE SEQUENCE [LARGE SCALE GENOMIC DNA]</scope>
    <source>
        <strain evidence="3">CCUG 56029</strain>
    </source>
</reference>
<keyword evidence="3" id="KW-1185">Reference proteome</keyword>
<name>A0ABW4R8E1_9RHOB</name>
<evidence type="ECO:0000313" key="2">
    <source>
        <dbReference type="EMBL" id="MFD1882361.1"/>
    </source>
</evidence>
<dbReference type="NCBIfam" id="TIGR02218">
    <property type="entry name" value="phg_TIGR02218"/>
    <property type="match status" value="1"/>
</dbReference>
<dbReference type="Pfam" id="PF09931">
    <property type="entry name" value="Phage_phiJL001_Gp84_N"/>
    <property type="match status" value="1"/>
</dbReference>
<sequence length="275" mass="30227">MTSTTIARAWSVTRADGMVVGLTDHDQPLHFNGIDFRPDSGMSARAIVQGAGLSVDNSEAAGILSHDAISEPDLIAGRWDGAEVMLWELNWQQPSAGARLIFRGSLGEITRVGSQFKADLRGLSEPLGKAQGRVYHPRCSAQLGDAQCRIDLDDPRFGLNAKVEIAEEGRVFTWKALNTFDDRWFERGVLRVEGGTAKGLSGTIKNDRLDASGARRIELWLPLGAMPETGDAVRLIAGCDKRGPTCRLKFDNYLNFRGFPHLPSEEWLVAPRVER</sequence>
<proteinExistence type="predicted"/>
<dbReference type="Proteomes" id="UP001597213">
    <property type="component" value="Unassembled WGS sequence"/>
</dbReference>
<evidence type="ECO:0000313" key="3">
    <source>
        <dbReference type="Proteomes" id="UP001597213"/>
    </source>
</evidence>
<organism evidence="2 3">
    <name type="scientific">Paracoccus pacificus</name>
    <dbReference type="NCBI Taxonomy" id="1463598"/>
    <lineage>
        <taxon>Bacteria</taxon>
        <taxon>Pseudomonadati</taxon>
        <taxon>Pseudomonadota</taxon>
        <taxon>Alphaproteobacteria</taxon>
        <taxon>Rhodobacterales</taxon>
        <taxon>Paracoccaceae</taxon>
        <taxon>Paracoccus</taxon>
    </lineage>
</organism>
<accession>A0ABW4R8E1</accession>
<gene>
    <name evidence="2" type="ORF">ACFSCT_11610</name>
</gene>
<dbReference type="InterPro" id="IPR011928">
    <property type="entry name" value="Phage_phiJL001_Gp84"/>
</dbReference>
<comment type="caution">
    <text evidence="2">The sequence shown here is derived from an EMBL/GenBank/DDBJ whole genome shotgun (WGS) entry which is preliminary data.</text>
</comment>
<evidence type="ECO:0000259" key="1">
    <source>
        <dbReference type="Pfam" id="PF09356"/>
    </source>
</evidence>
<dbReference type="InterPro" id="IPR018964">
    <property type="entry name" value="Phage_phiJL001_Gp84_C"/>
</dbReference>
<dbReference type="Pfam" id="PF09356">
    <property type="entry name" value="Phage_BR0599"/>
    <property type="match status" value="1"/>
</dbReference>
<feature type="domain" description="Bacteriophage phiJL001 Gp84 C-terminal" evidence="1">
    <location>
        <begin position="183"/>
        <end position="265"/>
    </location>
</feature>
<dbReference type="RefSeq" id="WP_379142929.1">
    <property type="nucleotide sequence ID" value="NZ_JBHUEN010000032.1"/>
</dbReference>
<dbReference type="EMBL" id="JBHUEN010000032">
    <property type="protein sequence ID" value="MFD1882361.1"/>
    <property type="molecule type" value="Genomic_DNA"/>
</dbReference>